<protein>
    <submittedName>
        <fullName evidence="1">Uncharacterized protein</fullName>
    </submittedName>
</protein>
<sequence length="317" mass="35459">MPVEDPISTLRTRIRSHLAQLEVDEDNMDHAAKFIWGRTAIPLFLKTFQESMAGADFGEESDALSEAVTRIGDSSWHTWARGLYAPPPTFERQLSELKARLDEGLLSLPAYEGLRYQLHMASLAGRPVPELPFQQRRRHYTRRPRDTSGGTDTSTSEVDTGASLDCPNAIPEPPDRDSHAFASGDRLSPTLPNPGSPGSSAENPLYVDVEDAEDLYERAARTVGRAPRAVARPDPHCFLDLRRVARETHRRVDRNGKGADIQTATDMQLSRKQSALVRAIHVQHSQVLAEMRAQRDTYAQLYEEESRVMDTALSRYG</sequence>
<organism evidence="1 2">
    <name type="scientific">Artomyces pyxidatus</name>
    <dbReference type="NCBI Taxonomy" id="48021"/>
    <lineage>
        <taxon>Eukaryota</taxon>
        <taxon>Fungi</taxon>
        <taxon>Dikarya</taxon>
        <taxon>Basidiomycota</taxon>
        <taxon>Agaricomycotina</taxon>
        <taxon>Agaricomycetes</taxon>
        <taxon>Russulales</taxon>
        <taxon>Auriscalpiaceae</taxon>
        <taxon>Artomyces</taxon>
    </lineage>
</organism>
<dbReference type="Proteomes" id="UP000814140">
    <property type="component" value="Unassembled WGS sequence"/>
</dbReference>
<accession>A0ACB8SF08</accession>
<proteinExistence type="predicted"/>
<evidence type="ECO:0000313" key="1">
    <source>
        <dbReference type="EMBL" id="KAI0054847.1"/>
    </source>
</evidence>
<name>A0ACB8SF08_9AGAM</name>
<keyword evidence="2" id="KW-1185">Reference proteome</keyword>
<evidence type="ECO:0000313" key="2">
    <source>
        <dbReference type="Proteomes" id="UP000814140"/>
    </source>
</evidence>
<reference evidence="1" key="2">
    <citation type="journal article" date="2022" name="New Phytol.">
        <title>Evolutionary transition to the ectomycorrhizal habit in the genomes of a hyperdiverse lineage of mushroom-forming fungi.</title>
        <authorList>
            <person name="Looney B."/>
            <person name="Miyauchi S."/>
            <person name="Morin E."/>
            <person name="Drula E."/>
            <person name="Courty P.E."/>
            <person name="Kohler A."/>
            <person name="Kuo A."/>
            <person name="LaButti K."/>
            <person name="Pangilinan J."/>
            <person name="Lipzen A."/>
            <person name="Riley R."/>
            <person name="Andreopoulos W."/>
            <person name="He G."/>
            <person name="Johnson J."/>
            <person name="Nolan M."/>
            <person name="Tritt A."/>
            <person name="Barry K.W."/>
            <person name="Grigoriev I.V."/>
            <person name="Nagy L.G."/>
            <person name="Hibbett D."/>
            <person name="Henrissat B."/>
            <person name="Matheny P.B."/>
            <person name="Labbe J."/>
            <person name="Martin F.M."/>
        </authorList>
    </citation>
    <scope>NUCLEOTIDE SEQUENCE</scope>
    <source>
        <strain evidence="1">HHB10654</strain>
    </source>
</reference>
<comment type="caution">
    <text evidence="1">The sequence shown here is derived from an EMBL/GenBank/DDBJ whole genome shotgun (WGS) entry which is preliminary data.</text>
</comment>
<reference evidence="1" key="1">
    <citation type="submission" date="2021-03" db="EMBL/GenBank/DDBJ databases">
        <authorList>
            <consortium name="DOE Joint Genome Institute"/>
            <person name="Ahrendt S."/>
            <person name="Looney B.P."/>
            <person name="Miyauchi S."/>
            <person name="Morin E."/>
            <person name="Drula E."/>
            <person name="Courty P.E."/>
            <person name="Chicoki N."/>
            <person name="Fauchery L."/>
            <person name="Kohler A."/>
            <person name="Kuo A."/>
            <person name="Labutti K."/>
            <person name="Pangilinan J."/>
            <person name="Lipzen A."/>
            <person name="Riley R."/>
            <person name="Andreopoulos W."/>
            <person name="He G."/>
            <person name="Johnson J."/>
            <person name="Barry K.W."/>
            <person name="Grigoriev I.V."/>
            <person name="Nagy L."/>
            <person name="Hibbett D."/>
            <person name="Henrissat B."/>
            <person name="Matheny P.B."/>
            <person name="Labbe J."/>
            <person name="Martin F."/>
        </authorList>
    </citation>
    <scope>NUCLEOTIDE SEQUENCE</scope>
    <source>
        <strain evidence="1">HHB10654</strain>
    </source>
</reference>
<dbReference type="EMBL" id="MU277339">
    <property type="protein sequence ID" value="KAI0054847.1"/>
    <property type="molecule type" value="Genomic_DNA"/>
</dbReference>
<gene>
    <name evidence="1" type="ORF">BV25DRAFT_1922323</name>
</gene>